<dbReference type="GO" id="GO:0004364">
    <property type="term" value="F:glutathione transferase activity"/>
    <property type="evidence" value="ECO:0000318"/>
    <property type="project" value="GO_Central"/>
</dbReference>
<evidence type="ECO:0000259" key="8">
    <source>
        <dbReference type="PROSITE" id="PS50404"/>
    </source>
</evidence>
<dbReference type="SFLD" id="SFLDS00019">
    <property type="entry name" value="Glutathione_Transferase_(cytos"/>
    <property type="match status" value="1"/>
</dbReference>
<comment type="subcellular location">
    <subcellularLocation>
        <location evidence="1">Cytoplasm</location>
    </subcellularLocation>
</comment>
<dbReference type="InterPro" id="IPR004045">
    <property type="entry name" value="Glutathione_S-Trfase_N"/>
</dbReference>
<keyword evidence="6" id="KW-0808">Transferase</keyword>
<dbReference type="Gene3D" id="1.20.1050.10">
    <property type="match status" value="1"/>
</dbReference>
<dbReference type="PANTHER" id="PTHR43917:SF9">
    <property type="entry name" value="GLUTATHIONE S-TRANSFERASE THETA-1"/>
    <property type="match status" value="1"/>
</dbReference>
<evidence type="ECO:0000259" key="9">
    <source>
        <dbReference type="PROSITE" id="PS50405"/>
    </source>
</evidence>
<protein>
    <recommendedName>
        <fullName evidence="4">glutathione transferase</fullName>
        <ecNumber evidence="4">2.5.1.18</ecNumber>
    </recommendedName>
</protein>
<dbReference type="Pfam" id="PF02798">
    <property type="entry name" value="GST_N"/>
    <property type="match status" value="1"/>
</dbReference>
<feature type="domain" description="GST C-terminal" evidence="9">
    <location>
        <begin position="88"/>
        <end position="220"/>
    </location>
</feature>
<dbReference type="Pfam" id="PF00043">
    <property type="entry name" value="GST_C"/>
    <property type="match status" value="1"/>
</dbReference>
<comment type="catalytic activity">
    <reaction evidence="7">
        <text>RX + glutathione = an S-substituted glutathione + a halide anion + H(+)</text>
        <dbReference type="Rhea" id="RHEA:16437"/>
        <dbReference type="ChEBI" id="CHEBI:15378"/>
        <dbReference type="ChEBI" id="CHEBI:16042"/>
        <dbReference type="ChEBI" id="CHEBI:17792"/>
        <dbReference type="ChEBI" id="CHEBI:57925"/>
        <dbReference type="ChEBI" id="CHEBI:90779"/>
        <dbReference type="EC" id="2.5.1.18"/>
    </reaction>
</comment>
<gene>
    <name evidence="10" type="primary">LOC100085213</name>
</gene>
<dbReference type="SFLD" id="SFLDG01153">
    <property type="entry name" value="Main.4:_Theta-like"/>
    <property type="match status" value="1"/>
</dbReference>
<dbReference type="SUPFAM" id="SSF47616">
    <property type="entry name" value="GST C-terminal domain-like"/>
    <property type="match status" value="1"/>
</dbReference>
<dbReference type="InterPro" id="IPR040077">
    <property type="entry name" value="GST_C_Theta"/>
</dbReference>
<evidence type="ECO:0000313" key="11">
    <source>
        <dbReference type="Proteomes" id="UP000002279"/>
    </source>
</evidence>
<dbReference type="CDD" id="cd03050">
    <property type="entry name" value="GST_N_Theta"/>
    <property type="match status" value="1"/>
</dbReference>
<dbReference type="InParanoid" id="F7EWJ4"/>
<dbReference type="STRING" id="9258.ENSOANP00000024915"/>
<proteinExistence type="inferred from homology"/>
<evidence type="ECO:0000256" key="7">
    <source>
        <dbReference type="ARBA" id="ARBA00047960"/>
    </source>
</evidence>
<evidence type="ECO:0000256" key="3">
    <source>
        <dbReference type="ARBA" id="ARBA00011738"/>
    </source>
</evidence>
<dbReference type="GeneID" id="100085213"/>
<evidence type="ECO:0000256" key="5">
    <source>
        <dbReference type="ARBA" id="ARBA00022490"/>
    </source>
</evidence>
<feature type="domain" description="GST N-terminal" evidence="8">
    <location>
        <begin position="1"/>
        <end position="82"/>
    </location>
</feature>
<dbReference type="InterPro" id="IPR010987">
    <property type="entry name" value="Glutathione-S-Trfase_C-like"/>
</dbReference>
<evidence type="ECO:0000256" key="1">
    <source>
        <dbReference type="ARBA" id="ARBA00004496"/>
    </source>
</evidence>
<dbReference type="InterPro" id="IPR040075">
    <property type="entry name" value="GST_N_Theta"/>
</dbReference>
<evidence type="ECO:0000256" key="4">
    <source>
        <dbReference type="ARBA" id="ARBA00012452"/>
    </source>
</evidence>
<dbReference type="SUPFAM" id="SSF52833">
    <property type="entry name" value="Thioredoxin-like"/>
    <property type="match status" value="1"/>
</dbReference>
<sequence>MVLQLYLNLLSQPCRAVYIFAKKNRIPFEFQKVDLMTGQQHSEDFSRVNSLRRVPALKDGDFTLAESVAILLYLSRKYGTADHWYPADLQARARVDEYLSWQHTTVRVNGSKLLWFKLLIPYLSEEPVPEEKLEGILDDLGTNLQQLEEKFLQDRPFIAGDHISLADLVAIVELMQPVGAGCDIFKNWPKLDGWRMRVEEALGKKLFQEAHEDILKVVDFSGMPMDAQQKARYKMLVQKILK</sequence>
<dbReference type="KEGG" id="oaa:100085213"/>
<dbReference type="PROSITE" id="PS50404">
    <property type="entry name" value="GST_NTER"/>
    <property type="match status" value="1"/>
</dbReference>
<dbReference type="FunCoup" id="F7EWJ4">
    <property type="interactions" value="199"/>
</dbReference>
<dbReference type="InterPro" id="IPR036249">
    <property type="entry name" value="Thioredoxin-like_sf"/>
</dbReference>
<dbReference type="InterPro" id="IPR036282">
    <property type="entry name" value="Glutathione-S-Trfase_C_sf"/>
</dbReference>
<name>F7EWJ4_ORNAN</name>
<dbReference type="OMA" id="CQYRVDE"/>
<dbReference type="GO" id="GO:0006749">
    <property type="term" value="P:glutathione metabolic process"/>
    <property type="evidence" value="ECO:0000318"/>
    <property type="project" value="GO_Central"/>
</dbReference>
<dbReference type="InterPro" id="IPR004046">
    <property type="entry name" value="GST_C"/>
</dbReference>
<evidence type="ECO:0000313" key="10">
    <source>
        <dbReference type="Ensembl" id="ENSOANP00000024915.1"/>
    </source>
</evidence>
<dbReference type="GO" id="GO:0005737">
    <property type="term" value="C:cytoplasm"/>
    <property type="evidence" value="ECO:0000318"/>
    <property type="project" value="GO_Central"/>
</dbReference>
<evidence type="ECO:0000256" key="2">
    <source>
        <dbReference type="ARBA" id="ARBA00009899"/>
    </source>
</evidence>
<dbReference type="OrthoDB" id="422574at2759"/>
<dbReference type="Bgee" id="ENSOANG00000015804">
    <property type="expression patterns" value="Expressed in testis and 2 other cell types or tissues"/>
</dbReference>
<dbReference type="Proteomes" id="UP000002279">
    <property type="component" value="Unplaced"/>
</dbReference>
<dbReference type="InterPro" id="IPR051369">
    <property type="entry name" value="GST_Theta"/>
</dbReference>
<dbReference type="CDD" id="cd03183">
    <property type="entry name" value="GST_C_Theta"/>
    <property type="match status" value="1"/>
</dbReference>
<keyword evidence="5" id="KW-0963">Cytoplasm</keyword>
<dbReference type="RefSeq" id="XP_028905320.1">
    <property type="nucleotide sequence ID" value="XM_029049487.2"/>
</dbReference>
<keyword evidence="11" id="KW-1185">Reference proteome</keyword>
<dbReference type="SFLD" id="SFLDG00358">
    <property type="entry name" value="Main_(cytGST)"/>
    <property type="match status" value="1"/>
</dbReference>
<organism evidence="10 11">
    <name type="scientific">Ornithorhynchus anatinus</name>
    <name type="common">Duckbill platypus</name>
    <dbReference type="NCBI Taxonomy" id="9258"/>
    <lineage>
        <taxon>Eukaryota</taxon>
        <taxon>Metazoa</taxon>
        <taxon>Chordata</taxon>
        <taxon>Craniata</taxon>
        <taxon>Vertebrata</taxon>
        <taxon>Euteleostomi</taxon>
        <taxon>Mammalia</taxon>
        <taxon>Monotremata</taxon>
        <taxon>Ornithorhynchidae</taxon>
        <taxon>Ornithorhynchus</taxon>
    </lineage>
</organism>
<dbReference type="Gene3D" id="3.40.30.10">
    <property type="entry name" value="Glutaredoxin"/>
    <property type="match status" value="1"/>
</dbReference>
<dbReference type="InterPro" id="IPR040079">
    <property type="entry name" value="Glutathione_S-Trfase"/>
</dbReference>
<dbReference type="EC" id="2.5.1.18" evidence="4"/>
<dbReference type="FunFam" id="1.20.1050.10:FF:000008">
    <property type="entry name" value="Glutathione S-transferase theta-1"/>
    <property type="match status" value="1"/>
</dbReference>
<dbReference type="HOGENOM" id="CLU_011226_2_0_1"/>
<dbReference type="Ensembl" id="ENSOANT00000024919.3">
    <property type="protein sequence ID" value="ENSOANP00000024915.1"/>
    <property type="gene ID" value="ENSOANG00000015804.3"/>
</dbReference>
<reference evidence="10" key="1">
    <citation type="submission" date="2025-08" db="UniProtKB">
        <authorList>
            <consortium name="Ensembl"/>
        </authorList>
    </citation>
    <scope>IDENTIFICATION</scope>
    <source>
        <strain evidence="10">Glennie</strain>
    </source>
</reference>
<comment type="similarity">
    <text evidence="2">Belongs to the GST superfamily. Theta family.</text>
</comment>
<dbReference type="AlphaFoldDB" id="F7EWJ4"/>
<accession>F7EWJ4</accession>
<dbReference type="FunFam" id="3.40.30.10:FF:000086">
    <property type="entry name" value="Glutathione S-transferase theta-1"/>
    <property type="match status" value="1"/>
</dbReference>
<comment type="subunit">
    <text evidence="3">Homodimer.</text>
</comment>
<dbReference type="PROSITE" id="PS50405">
    <property type="entry name" value="GST_CTER"/>
    <property type="match status" value="1"/>
</dbReference>
<reference evidence="10" key="2">
    <citation type="submission" date="2025-09" db="UniProtKB">
        <authorList>
            <consortium name="Ensembl"/>
        </authorList>
    </citation>
    <scope>IDENTIFICATION</scope>
    <source>
        <strain evidence="10">Glennie</strain>
    </source>
</reference>
<evidence type="ECO:0000256" key="6">
    <source>
        <dbReference type="ARBA" id="ARBA00022679"/>
    </source>
</evidence>
<dbReference type="eggNOG" id="KOG0867">
    <property type="taxonomic scope" value="Eukaryota"/>
</dbReference>
<dbReference type="PANTHER" id="PTHR43917">
    <property type="match status" value="1"/>
</dbReference>
<dbReference type="GeneTree" id="ENSGT00940000163205"/>